<evidence type="ECO:0000256" key="1">
    <source>
        <dbReference type="SAM" id="SignalP"/>
    </source>
</evidence>
<accession>A0A6N8DLG4</accession>
<gene>
    <name evidence="2" type="ORF">GJ654_09590</name>
</gene>
<keyword evidence="1" id="KW-0732">Signal</keyword>
<protein>
    <recommendedName>
        <fullName evidence="4">Transporter</fullName>
    </recommendedName>
</protein>
<feature type="chain" id="PRO_5026977765" description="Transporter" evidence="1">
    <location>
        <begin position="23"/>
        <end position="303"/>
    </location>
</feature>
<dbReference type="Pfam" id="PF13557">
    <property type="entry name" value="Phenol_MetA_deg"/>
    <property type="match status" value="1"/>
</dbReference>
<organism evidence="2 3">
    <name type="scientific">Rhodoblastus acidophilus</name>
    <name type="common">Rhodopseudomonas acidophila</name>
    <dbReference type="NCBI Taxonomy" id="1074"/>
    <lineage>
        <taxon>Bacteria</taxon>
        <taxon>Pseudomonadati</taxon>
        <taxon>Pseudomonadota</taxon>
        <taxon>Alphaproteobacteria</taxon>
        <taxon>Hyphomicrobiales</taxon>
        <taxon>Rhodoblastaceae</taxon>
        <taxon>Rhodoblastus</taxon>
    </lineage>
</organism>
<sequence length="303" mass="31850">MRLLRSLLLSATVLCAAHPAGAVEYTFGLYSLGSGAVGAGQLPPAGLYFTTAVNAVHLDKSISVPFGTTLSAQANIAPVFVGNIMGVLPEEILGGHLALSLTSGFGESTVTAGLGPIQRSTQGWGAADTILGAALGWQVTKEFSHKLSFSQWLPTGRYEPGFYAIIGLNRPGSNISWGATYIEPTNGIEVSGTAGFTIEGYNAQTAYRSGDALHFEESISKHFENGFRAGVYSYQYQQVTPDTGAGARLGAFETSAVAIGPTFGYMTLINGHLVSFTLQGAHEIAVRNRLPQTSGILSATYKF</sequence>
<dbReference type="OrthoDB" id="7372889at2"/>
<dbReference type="Proteomes" id="UP000439113">
    <property type="component" value="Unassembled WGS sequence"/>
</dbReference>
<evidence type="ECO:0000313" key="3">
    <source>
        <dbReference type="Proteomes" id="UP000439113"/>
    </source>
</evidence>
<evidence type="ECO:0008006" key="4">
    <source>
        <dbReference type="Google" id="ProtNLM"/>
    </source>
</evidence>
<feature type="signal peptide" evidence="1">
    <location>
        <begin position="1"/>
        <end position="22"/>
    </location>
</feature>
<dbReference type="AlphaFoldDB" id="A0A6N8DLG4"/>
<dbReference type="RefSeq" id="WP_155445932.1">
    <property type="nucleotide sequence ID" value="NZ_JAOQNR010000006.1"/>
</dbReference>
<dbReference type="InterPro" id="IPR025737">
    <property type="entry name" value="FApF"/>
</dbReference>
<comment type="caution">
    <text evidence="2">The sequence shown here is derived from an EMBL/GenBank/DDBJ whole genome shotgun (WGS) entry which is preliminary data.</text>
</comment>
<dbReference type="EMBL" id="WNKS01000006">
    <property type="protein sequence ID" value="MTV31247.1"/>
    <property type="molecule type" value="Genomic_DNA"/>
</dbReference>
<reference evidence="2 3" key="1">
    <citation type="submission" date="2019-11" db="EMBL/GenBank/DDBJ databases">
        <title>Whole-genome sequence of a Rhodoblastus acidophilus DSM 142.</title>
        <authorList>
            <person name="Kyndt J.A."/>
            <person name="Meyer T.E."/>
        </authorList>
    </citation>
    <scope>NUCLEOTIDE SEQUENCE [LARGE SCALE GENOMIC DNA]</scope>
    <source>
        <strain evidence="2 3">DSM 142</strain>
    </source>
</reference>
<name>A0A6N8DLG4_RHOAC</name>
<evidence type="ECO:0000313" key="2">
    <source>
        <dbReference type="EMBL" id="MTV31247.1"/>
    </source>
</evidence>
<proteinExistence type="predicted"/>